<protein>
    <submittedName>
        <fullName evidence="1">Methyltransferase</fullName>
    </submittedName>
</protein>
<dbReference type="PANTHER" id="PTHR40036">
    <property type="entry name" value="MACROCIN O-METHYLTRANSFERASE"/>
    <property type="match status" value="1"/>
</dbReference>
<dbReference type="AlphaFoldDB" id="A0A2K8YZF6"/>
<dbReference type="InterPro" id="IPR008884">
    <property type="entry name" value="TylF_MeTrfase"/>
</dbReference>
<dbReference type="InterPro" id="IPR029063">
    <property type="entry name" value="SAM-dependent_MTases_sf"/>
</dbReference>
<dbReference type="Gene3D" id="3.40.50.150">
    <property type="entry name" value="Vaccinia Virus protein VP39"/>
    <property type="match status" value="1"/>
</dbReference>
<keyword evidence="1" id="KW-0489">Methyltransferase</keyword>
<name>A0A2K8YZF6_9BACT</name>
<dbReference type="PANTHER" id="PTHR40036:SF1">
    <property type="entry name" value="MACROCIN O-METHYLTRANSFERASE"/>
    <property type="match status" value="1"/>
</dbReference>
<dbReference type="Proteomes" id="UP000232883">
    <property type="component" value="Chromosome"/>
</dbReference>
<dbReference type="SUPFAM" id="SSF53335">
    <property type="entry name" value="S-adenosyl-L-methionine-dependent methyltransferases"/>
    <property type="match status" value="1"/>
</dbReference>
<dbReference type="RefSeq" id="WP_100988835.1">
    <property type="nucleotide sequence ID" value="NZ_CP025096.1"/>
</dbReference>
<dbReference type="KEGG" id="spir:CWM47_14925"/>
<dbReference type="EMBL" id="CP025096">
    <property type="protein sequence ID" value="AUD03012.1"/>
    <property type="molecule type" value="Genomic_DNA"/>
</dbReference>
<dbReference type="OrthoDB" id="3826968at2"/>
<proteinExistence type="predicted"/>
<organism evidence="1 2">
    <name type="scientific">Spirosoma pollinicola</name>
    <dbReference type="NCBI Taxonomy" id="2057025"/>
    <lineage>
        <taxon>Bacteria</taxon>
        <taxon>Pseudomonadati</taxon>
        <taxon>Bacteroidota</taxon>
        <taxon>Cytophagia</taxon>
        <taxon>Cytophagales</taxon>
        <taxon>Cytophagaceae</taxon>
        <taxon>Spirosoma</taxon>
    </lineage>
</organism>
<accession>A0A2K8YZF6</accession>
<dbReference type="Pfam" id="PF05711">
    <property type="entry name" value="TylF"/>
    <property type="match status" value="1"/>
</dbReference>
<evidence type="ECO:0000313" key="1">
    <source>
        <dbReference type="EMBL" id="AUD03012.1"/>
    </source>
</evidence>
<dbReference type="GO" id="GO:0032259">
    <property type="term" value="P:methylation"/>
    <property type="evidence" value="ECO:0007669"/>
    <property type="project" value="UniProtKB-KW"/>
</dbReference>
<dbReference type="GO" id="GO:0008168">
    <property type="term" value="F:methyltransferase activity"/>
    <property type="evidence" value="ECO:0007669"/>
    <property type="project" value="UniProtKB-KW"/>
</dbReference>
<sequence length="226" mass="25860">MLRRSIINIAQNLLATTGYTFATRMTWMERKPRFLISDRMDYVRLSSLDLCASEIYDKQIAGNVAELGVFRGDFAEKISLAFPDRKLYLFDTFEGFDKRDIAVDNLKSYSAGDEDFSKTSVNIVLKNLPYPQNCLIRKGFFPESVQPEDTHETFAFVSIDTDLYQPIFEGLEFFYPRLSRGGYIFIHDYNNDVYKGAKQAVQEFCQKNSVSYFPLTDGAGSAIIAK</sequence>
<keyword evidence="2" id="KW-1185">Reference proteome</keyword>
<keyword evidence="1" id="KW-0808">Transferase</keyword>
<reference evidence="1 2" key="1">
    <citation type="submission" date="2017-11" db="EMBL/GenBank/DDBJ databases">
        <title>Taxonomic description and genome sequences of Spirosoma HA7 sp. nov., isolated from pollen microhabitat of Corylus avellana.</title>
        <authorList>
            <person name="Ambika Manirajan B."/>
            <person name="Suarez C."/>
            <person name="Ratering S."/>
            <person name="Geissler-Plaum R."/>
            <person name="Cardinale M."/>
            <person name="Sylvia S."/>
        </authorList>
    </citation>
    <scope>NUCLEOTIDE SEQUENCE [LARGE SCALE GENOMIC DNA]</scope>
    <source>
        <strain evidence="1 2">HA7</strain>
    </source>
</reference>
<gene>
    <name evidence="1" type="ORF">CWM47_14925</name>
</gene>
<evidence type="ECO:0000313" key="2">
    <source>
        <dbReference type="Proteomes" id="UP000232883"/>
    </source>
</evidence>